<evidence type="ECO:0000256" key="1">
    <source>
        <dbReference type="SAM" id="MobiDB-lite"/>
    </source>
</evidence>
<gene>
    <name evidence="2" type="ORF">K469DRAFT_802492</name>
</gene>
<protein>
    <submittedName>
        <fullName evidence="2">Uncharacterized protein</fullName>
    </submittedName>
</protein>
<evidence type="ECO:0000313" key="2">
    <source>
        <dbReference type="EMBL" id="KAF2178694.1"/>
    </source>
</evidence>
<dbReference type="AlphaFoldDB" id="A0A6A6DGQ2"/>
<dbReference type="Proteomes" id="UP000800200">
    <property type="component" value="Unassembled WGS sequence"/>
</dbReference>
<feature type="region of interest" description="Disordered" evidence="1">
    <location>
        <begin position="77"/>
        <end position="125"/>
    </location>
</feature>
<reference evidence="2" key="1">
    <citation type="journal article" date="2020" name="Stud. Mycol.">
        <title>101 Dothideomycetes genomes: a test case for predicting lifestyles and emergence of pathogens.</title>
        <authorList>
            <person name="Haridas S."/>
            <person name="Albert R."/>
            <person name="Binder M."/>
            <person name="Bloem J."/>
            <person name="Labutti K."/>
            <person name="Salamov A."/>
            <person name="Andreopoulos B."/>
            <person name="Baker S."/>
            <person name="Barry K."/>
            <person name="Bills G."/>
            <person name="Bluhm B."/>
            <person name="Cannon C."/>
            <person name="Castanera R."/>
            <person name="Culley D."/>
            <person name="Daum C."/>
            <person name="Ezra D."/>
            <person name="Gonzalez J."/>
            <person name="Henrissat B."/>
            <person name="Kuo A."/>
            <person name="Liang C."/>
            <person name="Lipzen A."/>
            <person name="Lutzoni F."/>
            <person name="Magnuson J."/>
            <person name="Mondo S."/>
            <person name="Nolan M."/>
            <person name="Ohm R."/>
            <person name="Pangilinan J."/>
            <person name="Park H.-J."/>
            <person name="Ramirez L."/>
            <person name="Alfaro M."/>
            <person name="Sun H."/>
            <person name="Tritt A."/>
            <person name="Yoshinaga Y."/>
            <person name="Zwiers L.-H."/>
            <person name="Turgeon B."/>
            <person name="Goodwin S."/>
            <person name="Spatafora J."/>
            <person name="Crous P."/>
            <person name="Grigoriev I."/>
        </authorList>
    </citation>
    <scope>NUCLEOTIDE SEQUENCE</scope>
    <source>
        <strain evidence="2">CBS 207.26</strain>
    </source>
</reference>
<keyword evidence="3" id="KW-1185">Reference proteome</keyword>
<evidence type="ECO:0000313" key="3">
    <source>
        <dbReference type="Proteomes" id="UP000800200"/>
    </source>
</evidence>
<feature type="compositionally biased region" description="Pro residues" evidence="1">
    <location>
        <begin position="90"/>
        <end position="109"/>
    </location>
</feature>
<proteinExistence type="predicted"/>
<sequence>MESSTSQSSTSYHNASEIVYVTPENAPFTGSENADILIDPSLLEDDMVISQDHPISPTLSGSVPLEWLLFNTQDVVTEQEHFSPSQSPGPTQPPTPPPPMTPSPLPPTLTPWATESNLGLPQDTPCPNFSYVENGDLHPSTGLLANSAFSSPFIETHPITKAHSDLRTFEAADILAQIALSNKYKGFEANSVGVSEGPLGESPMGWCAVGEGVAYRCCQCQWITKKEAGLVACEVCEHGYCGDKCMEV</sequence>
<organism evidence="2 3">
    <name type="scientific">Zopfia rhizophila CBS 207.26</name>
    <dbReference type="NCBI Taxonomy" id="1314779"/>
    <lineage>
        <taxon>Eukaryota</taxon>
        <taxon>Fungi</taxon>
        <taxon>Dikarya</taxon>
        <taxon>Ascomycota</taxon>
        <taxon>Pezizomycotina</taxon>
        <taxon>Dothideomycetes</taxon>
        <taxon>Dothideomycetes incertae sedis</taxon>
        <taxon>Zopfiaceae</taxon>
        <taxon>Zopfia</taxon>
    </lineage>
</organism>
<accession>A0A6A6DGQ2</accession>
<name>A0A6A6DGQ2_9PEZI</name>
<dbReference type="EMBL" id="ML994673">
    <property type="protein sequence ID" value="KAF2178694.1"/>
    <property type="molecule type" value="Genomic_DNA"/>
</dbReference>